<dbReference type="EMBL" id="UOFX01000017">
    <property type="protein sequence ID" value="VAX06770.1"/>
    <property type="molecule type" value="Genomic_DNA"/>
</dbReference>
<dbReference type="InterPro" id="IPR045584">
    <property type="entry name" value="Pilin-like"/>
</dbReference>
<evidence type="ECO:0008006" key="2">
    <source>
        <dbReference type="Google" id="ProtNLM"/>
    </source>
</evidence>
<accession>A0A3B1B8X8</accession>
<dbReference type="AlphaFoldDB" id="A0A3B1B8X8"/>
<gene>
    <name evidence="1" type="ORF">MNBD_GAMMA26-1241</name>
</gene>
<dbReference type="Gene3D" id="3.55.40.10">
    <property type="entry name" value="minor pseudopilin epsh domain"/>
    <property type="match status" value="1"/>
</dbReference>
<name>A0A3B1B8X8_9ZZZZ</name>
<organism evidence="1">
    <name type="scientific">hydrothermal vent metagenome</name>
    <dbReference type="NCBI Taxonomy" id="652676"/>
    <lineage>
        <taxon>unclassified sequences</taxon>
        <taxon>metagenomes</taxon>
        <taxon>ecological metagenomes</taxon>
    </lineage>
</organism>
<reference evidence="1" key="1">
    <citation type="submission" date="2018-06" db="EMBL/GenBank/DDBJ databases">
        <authorList>
            <person name="Zhirakovskaya E."/>
        </authorList>
    </citation>
    <scope>NUCLEOTIDE SEQUENCE</scope>
</reference>
<dbReference type="SUPFAM" id="SSF54523">
    <property type="entry name" value="Pili subunits"/>
    <property type="match status" value="1"/>
</dbReference>
<proteinExistence type="predicted"/>
<evidence type="ECO:0000313" key="1">
    <source>
        <dbReference type="EMBL" id="VAX06770.1"/>
    </source>
</evidence>
<sequence length="162" mass="18586">MTLLEILVVLVITASLTSLVILSFSQRSDDQLQEDAQRFAALVEQHCQDAFLLGQIRAISVNDRGYQFWYRAKQQWFAAANNTRLYRQREWSADWDLELRINGLAESLNRELNPAKQQPRLICMADGQLPLFDLHISSQARKISGLRLISAGDKRINIEQSL</sequence>
<protein>
    <recommendedName>
        <fullName evidence="2">General secretion pathway GspH domain-containing protein</fullName>
    </recommendedName>
</protein>